<reference evidence="2 3" key="1">
    <citation type="submission" date="2018-10" db="EMBL/GenBank/DDBJ databases">
        <title>Genomic Encyclopedia of Type Strains, Phase IV (KMG-IV): sequencing the most valuable type-strain genomes for metagenomic binning, comparative biology and taxonomic classification.</title>
        <authorList>
            <person name="Goeker M."/>
        </authorList>
    </citation>
    <scope>NUCLEOTIDE SEQUENCE [LARGE SCALE GENOMIC DNA]</scope>
    <source>
        <strain evidence="2 3">DSM 13574</strain>
    </source>
</reference>
<comment type="caution">
    <text evidence="2">The sequence shown here is derived from an EMBL/GenBank/DDBJ whole genome shotgun (WGS) entry which is preliminary data.</text>
</comment>
<protein>
    <submittedName>
        <fullName evidence="2">YhgA-like transposase</fullName>
    </submittedName>
</protein>
<name>A0ABX9UD20_9BACT</name>
<keyword evidence="3" id="KW-1185">Reference proteome</keyword>
<gene>
    <name evidence="2" type="ORF">C8D75_1496</name>
</gene>
<feature type="non-terminal residue" evidence="2">
    <location>
        <position position="48"/>
    </location>
</feature>
<sequence length="48" mass="5876">MLYKTKIKGQDGYIYILMEHKSYIEGKVIFQLLRYITSIWEEKYDPKT</sequence>
<dbReference type="EMBL" id="REFG01000007">
    <property type="protein sequence ID" value="RMA71605.1"/>
    <property type="molecule type" value="Genomic_DNA"/>
</dbReference>
<evidence type="ECO:0000259" key="1">
    <source>
        <dbReference type="Pfam" id="PF04754"/>
    </source>
</evidence>
<organism evidence="2 3">
    <name type="scientific">Petrotoga olearia</name>
    <dbReference type="NCBI Taxonomy" id="156203"/>
    <lineage>
        <taxon>Bacteria</taxon>
        <taxon>Thermotogati</taxon>
        <taxon>Thermotogota</taxon>
        <taxon>Thermotogae</taxon>
        <taxon>Petrotogales</taxon>
        <taxon>Petrotogaceae</taxon>
        <taxon>Petrotoga</taxon>
    </lineage>
</organism>
<dbReference type="Proteomes" id="UP000279669">
    <property type="component" value="Unassembled WGS sequence"/>
</dbReference>
<dbReference type="Pfam" id="PF04754">
    <property type="entry name" value="Transposase_31"/>
    <property type="match status" value="1"/>
</dbReference>
<evidence type="ECO:0000313" key="3">
    <source>
        <dbReference type="Proteomes" id="UP000279669"/>
    </source>
</evidence>
<proteinExistence type="predicted"/>
<dbReference type="RefSeq" id="WP_147437915.1">
    <property type="nucleotide sequence ID" value="NZ_REFG01000007.1"/>
</dbReference>
<feature type="domain" description="Transposase (putative) YhgA-like" evidence="1">
    <location>
        <begin position="1"/>
        <end position="45"/>
    </location>
</feature>
<evidence type="ECO:0000313" key="2">
    <source>
        <dbReference type="EMBL" id="RMA71605.1"/>
    </source>
</evidence>
<accession>A0ABX9UD20</accession>
<dbReference type="InterPro" id="IPR006842">
    <property type="entry name" value="Transposase_31"/>
</dbReference>